<name>A0A1I6UAG6_9ACTN</name>
<keyword evidence="2" id="KW-1185">Reference proteome</keyword>
<evidence type="ECO:0000313" key="2">
    <source>
        <dbReference type="Proteomes" id="UP000198873"/>
    </source>
</evidence>
<dbReference type="STRING" id="1176198.SAMN05444716_105410"/>
<proteinExistence type="predicted"/>
<dbReference type="AlphaFoldDB" id="A0A1I6UAG6"/>
<dbReference type="EMBL" id="FPAB01000005">
    <property type="protein sequence ID" value="SFS98440.1"/>
    <property type="molecule type" value="Genomic_DNA"/>
</dbReference>
<gene>
    <name evidence="1" type="ORF">SAMN05444716_105410</name>
</gene>
<reference evidence="2" key="1">
    <citation type="submission" date="2016-10" db="EMBL/GenBank/DDBJ databases">
        <authorList>
            <person name="Varghese N."/>
            <person name="Submissions S."/>
        </authorList>
    </citation>
    <scope>NUCLEOTIDE SEQUENCE [LARGE SCALE GENOMIC DNA]</scope>
    <source>
        <strain evidence="2">CGMCC 4.7047</strain>
    </source>
</reference>
<dbReference type="Proteomes" id="UP000198873">
    <property type="component" value="Unassembled WGS sequence"/>
</dbReference>
<evidence type="ECO:0000313" key="1">
    <source>
        <dbReference type="EMBL" id="SFS98440.1"/>
    </source>
</evidence>
<dbReference type="RefSeq" id="WP_086024451.1">
    <property type="nucleotide sequence ID" value="NZ_CP054938.1"/>
</dbReference>
<protein>
    <recommendedName>
        <fullName evidence="3">Bifunctional DNA primase/polymerase, N-terminal</fullName>
    </recommendedName>
</protein>
<organism evidence="1 2">
    <name type="scientific">Streptomyces harbinensis</name>
    <dbReference type="NCBI Taxonomy" id="1176198"/>
    <lineage>
        <taxon>Bacteria</taxon>
        <taxon>Bacillati</taxon>
        <taxon>Actinomycetota</taxon>
        <taxon>Actinomycetes</taxon>
        <taxon>Kitasatosporales</taxon>
        <taxon>Streptomycetaceae</taxon>
        <taxon>Streptomyces</taxon>
    </lineage>
</organism>
<evidence type="ECO:0008006" key="3">
    <source>
        <dbReference type="Google" id="ProtNLM"/>
    </source>
</evidence>
<sequence>MTEPAIPVTPLPAPTSGGAQWLATARCGTAFDVISAPGLFGRRVLERLWSAGPGRGPVAAHRGRLLLFAQPGTAARLPALLRWEEWNRGARLIPPLLCHGVGDVVTVPDGRTAANGQWLVAPQSRHPWLPGPEMVLWACVRAARDGSRRVPEPAIFADDRRGANVYDVSRRR</sequence>
<accession>A0A1I6UAG6</accession>